<evidence type="ECO:0000259" key="1">
    <source>
        <dbReference type="Pfam" id="PF24536"/>
    </source>
</evidence>
<dbReference type="Ensembl" id="ENSGWIT00000052614.1">
    <property type="protein sequence ID" value="ENSGWIP00000048657.1"/>
    <property type="gene ID" value="ENSGWIG00000023819.1"/>
</dbReference>
<sequence>MTGKCLIQHKKVEACISFPCWYVFTITSLSPSCQIKRKDQTLIQQVRTGHRGFCALRPISYEEILEEEFILYTIACIIPRRIGGRWLIGDQLEVRVEMKDHYCRPKTTGGDVLLARLSNMALNASVAGQVVDHVNGTYTAVFPLLWKGGVDVEITLVHPSEAVTVLRRLTRDNPDRIYFKSVFQSGLSKEVAMCNICLQSTKRELCDYTDVHTGEPWFCLKPKSLSCDTRINHSKGGFLQTLRPLEDRLLFSFDPSLGRLTVKSQIAKSKPSGYYYNGVWRSLSHTEVHQFDVSSTIQCLRGKVVHMYGDSTIRQWFEYLNTTLPGRCLNNNFWKKIGPYMALDHENNILVTYRCHGPPIRFGNVKVNELYYIANEVDRIAGGANIVVVVGIWSHFSTFPMEIYIRRLMSIRSAVSRLLARAPDTMVVIRTANLKALKSLYETLTNSDWYSLQHDKALREVFKGMNVHLVDAWEMVLAHHFPHNLHPEPPIIKNMINVLLSYICPSKGSLIVDEDGNLK</sequence>
<dbReference type="Proteomes" id="UP000694680">
    <property type="component" value="Chromosome 6"/>
</dbReference>
<dbReference type="PANTHER" id="PTHR16165:SF9">
    <property type="entry name" value="NXPE FAMILY MEMBER 3"/>
    <property type="match status" value="1"/>
</dbReference>
<reference evidence="2" key="2">
    <citation type="submission" date="2025-08" db="UniProtKB">
        <authorList>
            <consortium name="Ensembl"/>
        </authorList>
    </citation>
    <scope>IDENTIFICATION</scope>
</reference>
<reference evidence="2" key="1">
    <citation type="submission" date="2020-06" db="EMBL/GenBank/DDBJ databases">
        <authorList>
            <consortium name="Wellcome Sanger Institute Data Sharing"/>
        </authorList>
    </citation>
    <scope>NUCLEOTIDE SEQUENCE [LARGE SCALE GENOMIC DNA]</scope>
</reference>
<evidence type="ECO:0000313" key="2">
    <source>
        <dbReference type="Ensembl" id="ENSGWIP00000048657.1"/>
    </source>
</evidence>
<protein>
    <submittedName>
        <fullName evidence="2">Neurexophilin and PC-esterase domain family, member 3</fullName>
    </submittedName>
</protein>
<dbReference type="PANTHER" id="PTHR16165">
    <property type="entry name" value="NXPE FAMILY MEMBER"/>
    <property type="match status" value="1"/>
</dbReference>
<evidence type="ECO:0000313" key="3">
    <source>
        <dbReference type="Proteomes" id="UP000694680"/>
    </source>
</evidence>
<reference evidence="2" key="3">
    <citation type="submission" date="2025-09" db="UniProtKB">
        <authorList>
            <consortium name="Ensembl"/>
        </authorList>
    </citation>
    <scope>IDENTIFICATION</scope>
</reference>
<dbReference type="InterPro" id="IPR026845">
    <property type="entry name" value="NXPH/NXPE"/>
</dbReference>
<organism evidence="2 3">
    <name type="scientific">Gouania willdenowi</name>
    <name type="common">Blunt-snouted clingfish</name>
    <name type="synonym">Lepadogaster willdenowi</name>
    <dbReference type="NCBI Taxonomy" id="441366"/>
    <lineage>
        <taxon>Eukaryota</taxon>
        <taxon>Metazoa</taxon>
        <taxon>Chordata</taxon>
        <taxon>Craniata</taxon>
        <taxon>Vertebrata</taxon>
        <taxon>Euteleostomi</taxon>
        <taxon>Actinopterygii</taxon>
        <taxon>Neopterygii</taxon>
        <taxon>Teleostei</taxon>
        <taxon>Neoteleostei</taxon>
        <taxon>Acanthomorphata</taxon>
        <taxon>Ovalentaria</taxon>
        <taxon>Blenniimorphae</taxon>
        <taxon>Blenniiformes</taxon>
        <taxon>Gobiesocoidei</taxon>
        <taxon>Gobiesocidae</taxon>
        <taxon>Gobiesocinae</taxon>
        <taxon>Gouania</taxon>
    </lineage>
</organism>
<dbReference type="InterPro" id="IPR057106">
    <property type="entry name" value="NXPE4_C"/>
</dbReference>
<feature type="domain" description="NXPE C-terminal" evidence="1">
    <location>
        <begin position="280"/>
        <end position="504"/>
    </location>
</feature>
<keyword evidence="3" id="KW-1185">Reference proteome</keyword>
<accession>A0A8C5HNY1</accession>
<dbReference type="Pfam" id="PF06312">
    <property type="entry name" value="Neurexophilin"/>
    <property type="match status" value="1"/>
</dbReference>
<dbReference type="AlphaFoldDB" id="A0A8C5HNY1"/>
<proteinExistence type="predicted"/>
<dbReference type="Pfam" id="PF24536">
    <property type="entry name" value="NXPE4_C"/>
    <property type="match status" value="1"/>
</dbReference>
<name>A0A8C5HNY1_GOUWI</name>